<gene>
    <name evidence="4" type="ORF">EWM64_g6979</name>
</gene>
<dbReference type="PANTHER" id="PTHR44169:SF6">
    <property type="entry name" value="NADPH-DEPENDENT 1-ACYLDIHYDROXYACETONE PHOSPHATE REDUCTASE"/>
    <property type="match status" value="1"/>
</dbReference>
<dbReference type="SUPFAM" id="SSF51735">
    <property type="entry name" value="NAD(P)-binding Rossmann-fold domains"/>
    <property type="match status" value="1"/>
</dbReference>
<dbReference type="GO" id="GO:0005783">
    <property type="term" value="C:endoplasmic reticulum"/>
    <property type="evidence" value="ECO:0007669"/>
    <property type="project" value="TreeGrafter"/>
</dbReference>
<accession>A0A4Y9ZQH8</accession>
<dbReference type="PRINTS" id="PR00080">
    <property type="entry name" value="SDRFAMILY"/>
</dbReference>
<evidence type="ECO:0000313" key="4">
    <source>
        <dbReference type="EMBL" id="TFY77032.1"/>
    </source>
</evidence>
<dbReference type="Pfam" id="PF00106">
    <property type="entry name" value="adh_short"/>
    <property type="match status" value="1"/>
</dbReference>
<dbReference type="OrthoDB" id="2102561at2759"/>
<evidence type="ECO:0000256" key="2">
    <source>
        <dbReference type="ARBA" id="ARBA00022857"/>
    </source>
</evidence>
<dbReference type="Gene3D" id="3.40.50.720">
    <property type="entry name" value="NAD(P)-binding Rossmann-like Domain"/>
    <property type="match status" value="1"/>
</dbReference>
<dbReference type="STRING" id="135208.A0A4Y9ZQH8"/>
<dbReference type="InterPro" id="IPR036291">
    <property type="entry name" value="NAD(P)-bd_dom_sf"/>
</dbReference>
<dbReference type="PRINTS" id="PR00081">
    <property type="entry name" value="GDHRDH"/>
</dbReference>
<keyword evidence="5" id="KW-1185">Reference proteome</keyword>
<dbReference type="Proteomes" id="UP000298061">
    <property type="component" value="Unassembled WGS sequence"/>
</dbReference>
<comment type="caution">
    <text evidence="4">The sequence shown here is derived from an EMBL/GenBank/DDBJ whole genome shotgun (WGS) entry which is preliminary data.</text>
</comment>
<dbReference type="InterPro" id="IPR002347">
    <property type="entry name" value="SDR_fam"/>
</dbReference>
<dbReference type="GO" id="GO:0016491">
    <property type="term" value="F:oxidoreductase activity"/>
    <property type="evidence" value="ECO:0007669"/>
    <property type="project" value="UniProtKB-KW"/>
</dbReference>
<evidence type="ECO:0000256" key="3">
    <source>
        <dbReference type="ARBA" id="ARBA00023002"/>
    </source>
</evidence>
<sequence>MKGFSYSVVETILAKEEKINIVVNNAGIAAHGPTVDISIEDVQAAFEMNTISVICICKAVLPHMASRKQGLLITIGSIAGNVPTPWSGIYSATKAATHSITQTLQMECRPFNIDVMLVMPGGVKSNFMDNYLTWFCLPEDSLYSRYLPNILARILLSQTEAMPTDNFT</sequence>
<reference evidence="4 5" key="1">
    <citation type="submission" date="2019-02" db="EMBL/GenBank/DDBJ databases">
        <title>Genome sequencing of the rare red list fungi Hericium alpestre (H. flagellum).</title>
        <authorList>
            <person name="Buettner E."/>
            <person name="Kellner H."/>
        </authorList>
    </citation>
    <scope>NUCLEOTIDE SEQUENCE [LARGE SCALE GENOMIC DNA]</scope>
    <source>
        <strain evidence="4 5">DSM 108284</strain>
    </source>
</reference>
<keyword evidence="2" id="KW-0521">NADP</keyword>
<dbReference type="PROSITE" id="PS00061">
    <property type="entry name" value="ADH_SHORT"/>
    <property type="match status" value="1"/>
</dbReference>
<keyword evidence="3" id="KW-0560">Oxidoreductase</keyword>
<comment type="similarity">
    <text evidence="1">Belongs to the short-chain dehydrogenases/reductases (SDR) family.</text>
</comment>
<name>A0A4Y9ZQH8_9AGAM</name>
<dbReference type="EMBL" id="SFCI01001021">
    <property type="protein sequence ID" value="TFY77032.1"/>
    <property type="molecule type" value="Genomic_DNA"/>
</dbReference>
<dbReference type="PANTHER" id="PTHR44169">
    <property type="entry name" value="NADPH-DEPENDENT 1-ACYLDIHYDROXYACETONE PHOSPHATE REDUCTASE"/>
    <property type="match status" value="1"/>
</dbReference>
<proteinExistence type="inferred from homology"/>
<dbReference type="AlphaFoldDB" id="A0A4Y9ZQH8"/>
<protein>
    <submittedName>
        <fullName evidence="4">Uncharacterized protein</fullName>
    </submittedName>
</protein>
<organism evidence="4 5">
    <name type="scientific">Hericium alpestre</name>
    <dbReference type="NCBI Taxonomy" id="135208"/>
    <lineage>
        <taxon>Eukaryota</taxon>
        <taxon>Fungi</taxon>
        <taxon>Dikarya</taxon>
        <taxon>Basidiomycota</taxon>
        <taxon>Agaricomycotina</taxon>
        <taxon>Agaricomycetes</taxon>
        <taxon>Russulales</taxon>
        <taxon>Hericiaceae</taxon>
        <taxon>Hericium</taxon>
    </lineage>
</organism>
<dbReference type="InterPro" id="IPR020904">
    <property type="entry name" value="Sc_DH/Rdtase_CS"/>
</dbReference>
<evidence type="ECO:0000256" key="1">
    <source>
        <dbReference type="ARBA" id="ARBA00006484"/>
    </source>
</evidence>
<evidence type="ECO:0000313" key="5">
    <source>
        <dbReference type="Proteomes" id="UP000298061"/>
    </source>
</evidence>